<evidence type="ECO:0000313" key="3">
    <source>
        <dbReference type="Proteomes" id="UP001139721"/>
    </source>
</evidence>
<dbReference type="PANTHER" id="PTHR42852">
    <property type="entry name" value="THIOL:DISULFIDE INTERCHANGE PROTEIN DSBE"/>
    <property type="match status" value="1"/>
</dbReference>
<dbReference type="Gene3D" id="3.40.30.10">
    <property type="entry name" value="Glutaredoxin"/>
    <property type="match status" value="1"/>
</dbReference>
<name>A0A9X2IBX6_9GAMM</name>
<protein>
    <submittedName>
        <fullName evidence="2">TlpA family protein disulfide reductase</fullName>
    </submittedName>
</protein>
<dbReference type="AlphaFoldDB" id="A0A9X2IBX6"/>
<evidence type="ECO:0000259" key="1">
    <source>
        <dbReference type="PROSITE" id="PS51352"/>
    </source>
</evidence>
<evidence type="ECO:0000313" key="2">
    <source>
        <dbReference type="EMBL" id="MCL9683138.1"/>
    </source>
</evidence>
<dbReference type="PANTHER" id="PTHR42852:SF18">
    <property type="entry name" value="CHROMOSOME UNDETERMINED SCAFFOLD_47, WHOLE GENOME SHOTGUN SEQUENCE"/>
    <property type="match status" value="1"/>
</dbReference>
<dbReference type="InterPro" id="IPR000866">
    <property type="entry name" value="AhpC/TSA"/>
</dbReference>
<dbReference type="InterPro" id="IPR013766">
    <property type="entry name" value="Thioredoxin_domain"/>
</dbReference>
<dbReference type="InterPro" id="IPR050553">
    <property type="entry name" value="Thioredoxin_ResA/DsbE_sf"/>
</dbReference>
<reference evidence="2" key="1">
    <citation type="submission" date="2021-11" db="EMBL/GenBank/DDBJ databases">
        <title>Legionella maioricencis sp. nov., a new species isolated from hot water samples in Mallorca.</title>
        <authorList>
            <person name="Crespi S."/>
            <person name="Drasar V."/>
            <person name="Salva-Serra F."/>
            <person name="Jaen-Luchoro D."/>
            <person name="Pineiro-Iglesias B."/>
            <person name="Aliaga F."/>
            <person name="Fernandez-Juarez V."/>
            <person name="Coll G."/>
            <person name="Moore E.R.B."/>
            <person name="Bennasar-Figueras A."/>
        </authorList>
    </citation>
    <scope>NUCLEOTIDE SEQUENCE</scope>
    <source>
        <strain evidence="2">HCPI-6</strain>
    </source>
</reference>
<dbReference type="SUPFAM" id="SSF52833">
    <property type="entry name" value="Thioredoxin-like"/>
    <property type="match status" value="1"/>
</dbReference>
<feature type="domain" description="Thioredoxin" evidence="1">
    <location>
        <begin position="12"/>
        <end position="151"/>
    </location>
</feature>
<dbReference type="CDD" id="cd02966">
    <property type="entry name" value="TlpA_like_family"/>
    <property type="match status" value="1"/>
</dbReference>
<organism evidence="2 3">
    <name type="scientific">Legionella maioricensis</name>
    <dbReference type="NCBI Taxonomy" id="2896528"/>
    <lineage>
        <taxon>Bacteria</taxon>
        <taxon>Pseudomonadati</taxon>
        <taxon>Pseudomonadota</taxon>
        <taxon>Gammaproteobacteria</taxon>
        <taxon>Legionellales</taxon>
        <taxon>Legionellaceae</taxon>
        <taxon>Legionella</taxon>
    </lineage>
</organism>
<dbReference type="EMBL" id="JAJKBJ010000002">
    <property type="protein sequence ID" value="MCL9683138.1"/>
    <property type="molecule type" value="Genomic_DNA"/>
</dbReference>
<dbReference type="Proteomes" id="UP001139721">
    <property type="component" value="Unassembled WGS sequence"/>
</dbReference>
<dbReference type="PROSITE" id="PS51352">
    <property type="entry name" value="THIOREDOXIN_2"/>
    <property type="match status" value="1"/>
</dbReference>
<proteinExistence type="predicted"/>
<keyword evidence="3" id="KW-1185">Reference proteome</keyword>
<comment type="caution">
    <text evidence="2">The sequence shown here is derived from an EMBL/GenBank/DDBJ whole genome shotgun (WGS) entry which is preliminary data.</text>
</comment>
<sequence length="156" mass="17709">MKFLLSTFIFMASASFSQTEILFNDTHGQSTPFSSLKGKWVFINYWAGWCQTCVDEIPEFNRFYQSHQKEQVALFAVNFDALPLFEQKNLIKRYNISYPNLLKDPANDLHLGDITGVPVTFIFNPKGQLVKTLYGGQTAKTLEQVIAENAAKTKVS</sequence>
<dbReference type="Pfam" id="PF00578">
    <property type="entry name" value="AhpC-TSA"/>
    <property type="match status" value="1"/>
</dbReference>
<dbReference type="RefSeq" id="WP_250422341.1">
    <property type="nucleotide sequence ID" value="NZ_JAJKBJ010000002.1"/>
</dbReference>
<dbReference type="InterPro" id="IPR036249">
    <property type="entry name" value="Thioredoxin-like_sf"/>
</dbReference>
<gene>
    <name evidence="2" type="ORF">LOX96_03440</name>
</gene>
<accession>A0A9X2IBX6</accession>
<dbReference type="GO" id="GO:0016209">
    <property type="term" value="F:antioxidant activity"/>
    <property type="evidence" value="ECO:0007669"/>
    <property type="project" value="InterPro"/>
</dbReference>
<dbReference type="GO" id="GO:0016491">
    <property type="term" value="F:oxidoreductase activity"/>
    <property type="evidence" value="ECO:0007669"/>
    <property type="project" value="InterPro"/>
</dbReference>